<dbReference type="GO" id="GO:0006412">
    <property type="term" value="P:translation"/>
    <property type="evidence" value="ECO:0007669"/>
    <property type="project" value="UniProtKB-KW"/>
</dbReference>
<gene>
    <name evidence="6" type="ORF">C8A05DRAFT_30903</name>
</gene>
<dbReference type="Gene3D" id="3.30.1360.40">
    <property type="match status" value="1"/>
</dbReference>
<dbReference type="Proteomes" id="UP001303889">
    <property type="component" value="Unassembled WGS sequence"/>
</dbReference>
<sequence length="327" mass="35602">MSGMRAANSLLRGNAAAGASLSSSRSRLFTATSPRSTLPTSHTTAASAASAARPAPWHTIPAAATARPFSHTATRGGRKSKKQQRQIEEADEEAEEAAEAEAAEKLRARWPKAAAAPPKPAPAAPADPNRLTADPNHPFDLADLHNNLAKSEAYFTEELKKLRSSGRFNADGLGSLLVQPDRKSGQTFPLRELATVAPLGGRRWSILAFEESSVRAIASAVQRSEAFNQQPQRSADNPLELVMSVEPERGEALARRAREACQEWRTRVREEAHRREKAHKKWRGEGILTADDVVRLKNMVQKVQDDKMKAIQGKEKEVVGAIMSRGS</sequence>
<name>A0AAN6MRU4_9PEZI</name>
<dbReference type="InterPro" id="IPR002661">
    <property type="entry name" value="Ribosome_recyc_fac"/>
</dbReference>
<dbReference type="GO" id="GO:0005739">
    <property type="term" value="C:mitochondrion"/>
    <property type="evidence" value="ECO:0007669"/>
    <property type="project" value="TreeGrafter"/>
</dbReference>
<organism evidence="6 7">
    <name type="scientific">Staphylotrichum tortipilum</name>
    <dbReference type="NCBI Taxonomy" id="2831512"/>
    <lineage>
        <taxon>Eukaryota</taxon>
        <taxon>Fungi</taxon>
        <taxon>Dikarya</taxon>
        <taxon>Ascomycota</taxon>
        <taxon>Pezizomycotina</taxon>
        <taxon>Sordariomycetes</taxon>
        <taxon>Sordariomycetidae</taxon>
        <taxon>Sordariales</taxon>
        <taxon>Chaetomiaceae</taxon>
        <taxon>Staphylotrichum</taxon>
    </lineage>
</organism>
<dbReference type="AlphaFoldDB" id="A0AAN6MRU4"/>
<comment type="caution">
    <text evidence="6">The sequence shown here is derived from an EMBL/GenBank/DDBJ whole genome shotgun (WGS) entry which is preliminary data.</text>
</comment>
<reference evidence="6" key="2">
    <citation type="submission" date="2023-05" db="EMBL/GenBank/DDBJ databases">
        <authorList>
            <consortium name="Lawrence Berkeley National Laboratory"/>
            <person name="Steindorff A."/>
            <person name="Hensen N."/>
            <person name="Bonometti L."/>
            <person name="Westerberg I."/>
            <person name="Brannstrom I.O."/>
            <person name="Guillou S."/>
            <person name="Cros-Aarteil S."/>
            <person name="Calhoun S."/>
            <person name="Haridas S."/>
            <person name="Kuo A."/>
            <person name="Mondo S."/>
            <person name="Pangilinan J."/>
            <person name="Riley R."/>
            <person name="Labutti K."/>
            <person name="Andreopoulos B."/>
            <person name="Lipzen A."/>
            <person name="Chen C."/>
            <person name="Yanf M."/>
            <person name="Daum C."/>
            <person name="Ng V."/>
            <person name="Clum A."/>
            <person name="Ohm R."/>
            <person name="Martin F."/>
            <person name="Silar P."/>
            <person name="Natvig D."/>
            <person name="Lalanne C."/>
            <person name="Gautier V."/>
            <person name="Ament-Velasquez S.L."/>
            <person name="Kruys A."/>
            <person name="Hutchinson M.I."/>
            <person name="Powell A.J."/>
            <person name="Barry K."/>
            <person name="Miller A.N."/>
            <person name="Grigoriev I.V."/>
            <person name="Debuchy R."/>
            <person name="Gladieux P."/>
            <person name="Thoren M.H."/>
            <person name="Johannesson H."/>
        </authorList>
    </citation>
    <scope>NUCLEOTIDE SEQUENCE</scope>
    <source>
        <strain evidence="6">CBS 103.79</strain>
    </source>
</reference>
<comment type="function">
    <text evidence="3">Necessary for protein synthesis in mitochondria. Functions as a ribosome recycling factor in mitochondria.</text>
</comment>
<evidence type="ECO:0000259" key="5">
    <source>
        <dbReference type="Pfam" id="PF01765"/>
    </source>
</evidence>
<keyword evidence="7" id="KW-1185">Reference proteome</keyword>
<dbReference type="Gene3D" id="1.10.132.20">
    <property type="entry name" value="Ribosome-recycling factor"/>
    <property type="match status" value="1"/>
</dbReference>
<protein>
    <submittedName>
        <fullName evidence="6">Ribosome recycling factor-domain-containing protein</fullName>
    </submittedName>
</protein>
<comment type="similarity">
    <text evidence="1">Belongs to the RRF family.</text>
</comment>
<proteinExistence type="inferred from homology"/>
<feature type="compositionally biased region" description="Low complexity" evidence="4">
    <location>
        <begin position="36"/>
        <end position="56"/>
    </location>
</feature>
<evidence type="ECO:0000256" key="3">
    <source>
        <dbReference type="ARBA" id="ARBA00024909"/>
    </source>
</evidence>
<evidence type="ECO:0000256" key="1">
    <source>
        <dbReference type="ARBA" id="ARBA00005912"/>
    </source>
</evidence>
<keyword evidence="2" id="KW-0648">Protein biosynthesis</keyword>
<evidence type="ECO:0000256" key="4">
    <source>
        <dbReference type="SAM" id="MobiDB-lite"/>
    </source>
</evidence>
<feature type="compositionally biased region" description="Low complexity" evidence="4">
    <location>
        <begin position="15"/>
        <end position="28"/>
    </location>
</feature>
<evidence type="ECO:0000256" key="2">
    <source>
        <dbReference type="ARBA" id="ARBA00022917"/>
    </source>
</evidence>
<feature type="region of interest" description="Disordered" evidence="4">
    <location>
        <begin position="15"/>
        <end position="144"/>
    </location>
</feature>
<evidence type="ECO:0000313" key="7">
    <source>
        <dbReference type="Proteomes" id="UP001303889"/>
    </source>
</evidence>
<dbReference type="InterPro" id="IPR036191">
    <property type="entry name" value="RRF_sf"/>
</dbReference>
<dbReference type="SUPFAM" id="SSF55194">
    <property type="entry name" value="Ribosome recycling factor, RRF"/>
    <property type="match status" value="1"/>
</dbReference>
<accession>A0AAN6MRU4</accession>
<dbReference type="EMBL" id="MU855364">
    <property type="protein sequence ID" value="KAK3905263.1"/>
    <property type="molecule type" value="Genomic_DNA"/>
</dbReference>
<dbReference type="GO" id="GO:0043023">
    <property type="term" value="F:ribosomal large subunit binding"/>
    <property type="evidence" value="ECO:0007669"/>
    <property type="project" value="TreeGrafter"/>
</dbReference>
<dbReference type="PANTHER" id="PTHR20982:SF3">
    <property type="entry name" value="MITOCHONDRIAL RIBOSOME RECYCLING FACTOR PSEUDO 1"/>
    <property type="match status" value="1"/>
</dbReference>
<reference evidence="6" key="1">
    <citation type="journal article" date="2023" name="Mol. Phylogenet. Evol.">
        <title>Genome-scale phylogeny and comparative genomics of the fungal order Sordariales.</title>
        <authorList>
            <person name="Hensen N."/>
            <person name="Bonometti L."/>
            <person name="Westerberg I."/>
            <person name="Brannstrom I.O."/>
            <person name="Guillou S."/>
            <person name="Cros-Aarteil S."/>
            <person name="Calhoun S."/>
            <person name="Haridas S."/>
            <person name="Kuo A."/>
            <person name="Mondo S."/>
            <person name="Pangilinan J."/>
            <person name="Riley R."/>
            <person name="LaButti K."/>
            <person name="Andreopoulos B."/>
            <person name="Lipzen A."/>
            <person name="Chen C."/>
            <person name="Yan M."/>
            <person name="Daum C."/>
            <person name="Ng V."/>
            <person name="Clum A."/>
            <person name="Steindorff A."/>
            <person name="Ohm R.A."/>
            <person name="Martin F."/>
            <person name="Silar P."/>
            <person name="Natvig D.O."/>
            <person name="Lalanne C."/>
            <person name="Gautier V."/>
            <person name="Ament-Velasquez S.L."/>
            <person name="Kruys A."/>
            <person name="Hutchinson M.I."/>
            <person name="Powell A.J."/>
            <person name="Barry K."/>
            <person name="Miller A.N."/>
            <person name="Grigoriev I.V."/>
            <person name="Debuchy R."/>
            <person name="Gladieux P."/>
            <person name="Hiltunen Thoren M."/>
            <person name="Johannesson H."/>
        </authorList>
    </citation>
    <scope>NUCLEOTIDE SEQUENCE</scope>
    <source>
        <strain evidence="6">CBS 103.79</strain>
    </source>
</reference>
<feature type="domain" description="Ribosome recycling factor" evidence="5">
    <location>
        <begin position="156"/>
        <end position="322"/>
    </location>
</feature>
<dbReference type="InterPro" id="IPR023584">
    <property type="entry name" value="Ribosome_recyc_fac_dom"/>
</dbReference>
<evidence type="ECO:0000313" key="6">
    <source>
        <dbReference type="EMBL" id="KAK3905263.1"/>
    </source>
</evidence>
<feature type="compositionally biased region" description="Acidic residues" evidence="4">
    <location>
        <begin position="89"/>
        <end position="101"/>
    </location>
</feature>
<dbReference type="Pfam" id="PF01765">
    <property type="entry name" value="RRF"/>
    <property type="match status" value="1"/>
</dbReference>
<dbReference type="PANTHER" id="PTHR20982">
    <property type="entry name" value="RIBOSOME RECYCLING FACTOR"/>
    <property type="match status" value="1"/>
</dbReference>